<dbReference type="CDD" id="cd19411">
    <property type="entry name" value="MCP2201-like_sensor"/>
    <property type="match status" value="1"/>
</dbReference>
<name>A0A4P9K502_9GAMM</name>
<dbReference type="AlphaFoldDB" id="A0A4P9K502"/>
<organism evidence="3 4">
    <name type="scientific">Thiomicrorhabdus sediminis</name>
    <dbReference type="NCBI Taxonomy" id="2580412"/>
    <lineage>
        <taxon>Bacteria</taxon>
        <taxon>Pseudomonadati</taxon>
        <taxon>Pseudomonadota</taxon>
        <taxon>Gammaproteobacteria</taxon>
        <taxon>Thiotrichales</taxon>
        <taxon>Piscirickettsiaceae</taxon>
        <taxon>Thiomicrorhabdus</taxon>
    </lineage>
</organism>
<dbReference type="KEGG" id="thig:FE785_01000"/>
<keyword evidence="1" id="KW-0812">Transmembrane</keyword>
<feature type="transmembrane region" description="Helical" evidence="1">
    <location>
        <begin position="186"/>
        <end position="206"/>
    </location>
</feature>
<dbReference type="InterPro" id="IPR024478">
    <property type="entry name" value="HlyB_4HB_MCP"/>
</dbReference>
<dbReference type="InterPro" id="IPR047347">
    <property type="entry name" value="YvaQ-like_sensor"/>
</dbReference>
<evidence type="ECO:0000259" key="2">
    <source>
        <dbReference type="Pfam" id="PF12729"/>
    </source>
</evidence>
<evidence type="ECO:0000313" key="3">
    <source>
        <dbReference type="EMBL" id="QCU89306.1"/>
    </source>
</evidence>
<proteinExistence type="predicted"/>
<sequence>MKNKTPLFLLISFILTLSIFAGLMTYTLNQFNEVRIKSASIVETNNTKIDLINTMHIAAKNRLLNMLVMANIDDPFIQDEVFMDFNRQGSVFTEARQKLKQLPLTKKEQQLIDEQGKKSNFSVPIQREVVEFIQQGDRESAIALLNKKGIEAQNDNLNTLEQLVDLQRQSSKQTLEEIEQKHQESVSLVFTWSFFAFIFGSILAYMSLVKSPVAKNNCLVSTMNWNNGFPSELRIYKKPMTN</sequence>
<keyword evidence="4" id="KW-1185">Reference proteome</keyword>
<dbReference type="Pfam" id="PF12729">
    <property type="entry name" value="4HB_MCP_1"/>
    <property type="match status" value="1"/>
</dbReference>
<reference evidence="3 4" key="1">
    <citation type="submission" date="2019-05" db="EMBL/GenBank/DDBJ databases">
        <title>Thiomicrorhabdus sediminis sp. nov, a novel sulfur-oxidizing bacterium isolated from coastal sediment.</title>
        <authorList>
            <person name="Liu X."/>
        </authorList>
    </citation>
    <scope>NUCLEOTIDE SEQUENCE [LARGE SCALE GENOMIC DNA]</scope>
    <source>
        <strain evidence="3 4">G1</strain>
    </source>
</reference>
<protein>
    <recommendedName>
        <fullName evidence="2">Chemotaxis methyl-accepting receptor HlyB-like 4HB MCP domain-containing protein</fullName>
    </recommendedName>
</protein>
<dbReference type="RefSeq" id="WP_138563537.1">
    <property type="nucleotide sequence ID" value="NZ_CP040602.1"/>
</dbReference>
<feature type="domain" description="Chemotaxis methyl-accepting receptor HlyB-like 4HB MCP" evidence="2">
    <location>
        <begin position="4"/>
        <end position="177"/>
    </location>
</feature>
<evidence type="ECO:0000256" key="1">
    <source>
        <dbReference type="SAM" id="Phobius"/>
    </source>
</evidence>
<dbReference type="EMBL" id="CP040602">
    <property type="protein sequence ID" value="QCU89306.1"/>
    <property type="molecule type" value="Genomic_DNA"/>
</dbReference>
<accession>A0A4P9K502</accession>
<keyword evidence="1" id="KW-1133">Transmembrane helix</keyword>
<gene>
    <name evidence="3" type="ORF">FE785_01000</name>
</gene>
<keyword evidence="1" id="KW-0472">Membrane</keyword>
<evidence type="ECO:0000313" key="4">
    <source>
        <dbReference type="Proteomes" id="UP000304864"/>
    </source>
</evidence>
<dbReference type="Proteomes" id="UP000304864">
    <property type="component" value="Chromosome"/>
</dbReference>